<dbReference type="Proteomes" id="UP000887229">
    <property type="component" value="Unassembled WGS sequence"/>
</dbReference>
<keyword evidence="6" id="KW-1185">Reference proteome</keyword>
<dbReference type="EMBL" id="MU251264">
    <property type="protein sequence ID" value="KAG9251996.1"/>
    <property type="molecule type" value="Genomic_DNA"/>
</dbReference>
<gene>
    <name evidence="5" type="ORF">F5Z01DRAFT_243802</name>
</gene>
<evidence type="ECO:0000256" key="1">
    <source>
        <dbReference type="ARBA" id="ARBA00004123"/>
    </source>
</evidence>
<comment type="caution">
    <text evidence="5">The sequence shown here is derived from an EMBL/GenBank/DDBJ whole genome shotgun (WGS) entry which is preliminary data.</text>
</comment>
<keyword evidence="4" id="KW-0539">Nucleus</keyword>
<sequence>MPDIDPSALSRPSISIGTPTLSSKALSATGGLSKPKSSQIIPTRIDLEPYYAAIKAEIPSEKWTLYKETVANLAYGRLNQSEFSAIIDPLIQSPNGEKVHHHNRLIMAMIANVSREVPDPGQAAWVSANDKPTAPQGSKPVTGDAAERLLKGGVMQLPARDRRRIKDLSHNNFDPQQELANVFSDIRRKPAPAPELAQSATGVMSNMNFDIEIRKRYNAPLAIESGEFPDSNVVSGRMLPLCYEAGLASGHSPEAPQLLTVAVETFIKENLATIFSRTRSNGPGDAGNAGFGVGINWIQTAQYSKQLHLEENLAQNGRLTRDKNGLLPVEAKAASERGPLTVADLRLAIEVGETGFSHFPALRTQILQGYREGELENYNEYSYVSGHETTDQVDEYVPALVNGEPDATVMNGMGEPMDVDTTLEWEGAEEGDIDLLDNVLDQILVGT</sequence>
<dbReference type="GO" id="GO:0000124">
    <property type="term" value="C:SAGA complex"/>
    <property type="evidence" value="ECO:0007669"/>
    <property type="project" value="TreeGrafter"/>
</dbReference>
<name>A0A9P7ZHG1_9HYPO</name>
<dbReference type="Pfam" id="PF12767">
    <property type="entry name" value="SAGA-Tad1"/>
    <property type="match status" value="1"/>
</dbReference>
<evidence type="ECO:0000313" key="5">
    <source>
        <dbReference type="EMBL" id="KAG9251996.1"/>
    </source>
</evidence>
<dbReference type="PANTHER" id="PTHR21277">
    <property type="entry name" value="TRANSCRIPTIONAL ADAPTER 1"/>
    <property type="match status" value="1"/>
</dbReference>
<evidence type="ECO:0000256" key="4">
    <source>
        <dbReference type="ARBA" id="ARBA00023242"/>
    </source>
</evidence>
<dbReference type="InterPro" id="IPR024738">
    <property type="entry name" value="Hfi1/Tada1"/>
</dbReference>
<evidence type="ECO:0000256" key="2">
    <source>
        <dbReference type="ARBA" id="ARBA00023015"/>
    </source>
</evidence>
<dbReference type="GO" id="GO:0006357">
    <property type="term" value="P:regulation of transcription by RNA polymerase II"/>
    <property type="evidence" value="ECO:0007669"/>
    <property type="project" value="TreeGrafter"/>
</dbReference>
<organism evidence="5 6">
    <name type="scientific">Emericellopsis atlantica</name>
    <dbReference type="NCBI Taxonomy" id="2614577"/>
    <lineage>
        <taxon>Eukaryota</taxon>
        <taxon>Fungi</taxon>
        <taxon>Dikarya</taxon>
        <taxon>Ascomycota</taxon>
        <taxon>Pezizomycotina</taxon>
        <taxon>Sordariomycetes</taxon>
        <taxon>Hypocreomycetidae</taxon>
        <taxon>Hypocreales</taxon>
        <taxon>Bionectriaceae</taxon>
        <taxon>Emericellopsis</taxon>
    </lineage>
</organism>
<keyword evidence="2" id="KW-0805">Transcription regulation</keyword>
<dbReference type="OrthoDB" id="10264870at2759"/>
<dbReference type="GeneID" id="70289334"/>
<proteinExistence type="predicted"/>
<keyword evidence="3" id="KW-0804">Transcription</keyword>
<comment type="subcellular location">
    <subcellularLocation>
        <location evidence="1">Nucleus</location>
    </subcellularLocation>
</comment>
<dbReference type="GO" id="GO:0003713">
    <property type="term" value="F:transcription coactivator activity"/>
    <property type="evidence" value="ECO:0007669"/>
    <property type="project" value="TreeGrafter"/>
</dbReference>
<dbReference type="PANTHER" id="PTHR21277:SF5">
    <property type="entry name" value="TRANSCRIPTIONAL ADAPTER 1"/>
    <property type="match status" value="1"/>
</dbReference>
<dbReference type="AlphaFoldDB" id="A0A9P7ZHG1"/>
<dbReference type="RefSeq" id="XP_046115920.1">
    <property type="nucleotide sequence ID" value="XM_046258431.1"/>
</dbReference>
<evidence type="ECO:0000313" key="6">
    <source>
        <dbReference type="Proteomes" id="UP000887229"/>
    </source>
</evidence>
<accession>A0A9P7ZHG1</accession>
<protein>
    <submittedName>
        <fullName evidence="5">Transcriptional regulator of RNA polII, SAGA, subunit-domain-containing protein</fullName>
    </submittedName>
</protein>
<reference evidence="5" key="1">
    <citation type="journal article" date="2021" name="IMA Fungus">
        <title>Genomic characterization of three marine fungi, including Emericellopsis atlantica sp. nov. with signatures of a generalist lifestyle and marine biomass degradation.</title>
        <authorList>
            <person name="Hagestad O.C."/>
            <person name="Hou L."/>
            <person name="Andersen J.H."/>
            <person name="Hansen E.H."/>
            <person name="Altermark B."/>
            <person name="Li C."/>
            <person name="Kuhnert E."/>
            <person name="Cox R.J."/>
            <person name="Crous P.W."/>
            <person name="Spatafora J.W."/>
            <person name="Lail K."/>
            <person name="Amirebrahimi M."/>
            <person name="Lipzen A."/>
            <person name="Pangilinan J."/>
            <person name="Andreopoulos W."/>
            <person name="Hayes R.D."/>
            <person name="Ng V."/>
            <person name="Grigoriev I.V."/>
            <person name="Jackson S.A."/>
            <person name="Sutton T.D.S."/>
            <person name="Dobson A.D.W."/>
            <person name="Rama T."/>
        </authorList>
    </citation>
    <scope>NUCLEOTIDE SEQUENCE</scope>
    <source>
        <strain evidence="5">TS7</strain>
    </source>
</reference>
<dbReference type="GO" id="GO:0005634">
    <property type="term" value="C:nucleus"/>
    <property type="evidence" value="ECO:0007669"/>
    <property type="project" value="UniProtKB-SubCell"/>
</dbReference>
<evidence type="ECO:0000256" key="3">
    <source>
        <dbReference type="ARBA" id="ARBA00023163"/>
    </source>
</evidence>